<evidence type="ECO:0000313" key="6">
    <source>
        <dbReference type="EMBL" id="TVZ74955.1"/>
    </source>
</evidence>
<dbReference type="Proteomes" id="UP000319824">
    <property type="component" value="Unassembled WGS sequence"/>
</dbReference>
<evidence type="ECO:0000256" key="3">
    <source>
        <dbReference type="ARBA" id="ARBA00022448"/>
    </source>
</evidence>
<name>A0A559TK14_9HYPH</name>
<dbReference type="PROSITE" id="PS51318">
    <property type="entry name" value="TAT"/>
    <property type="match status" value="1"/>
</dbReference>
<dbReference type="Gene3D" id="3.40.190.10">
    <property type="entry name" value="Periplasmic binding protein-like II"/>
    <property type="match status" value="2"/>
</dbReference>
<dbReference type="RefSeq" id="WP_022719176.1">
    <property type="nucleotide sequence ID" value="NZ_ATTQ01000045.1"/>
</dbReference>
<protein>
    <submittedName>
        <fullName evidence="6">Putative spermidine/putrescine transport system substrate-binding protein</fullName>
    </submittedName>
</protein>
<dbReference type="GO" id="GO:0030976">
    <property type="term" value="F:thiamine pyrophosphate binding"/>
    <property type="evidence" value="ECO:0007669"/>
    <property type="project" value="TreeGrafter"/>
</dbReference>
<comment type="caution">
    <text evidence="6">The sequence shown here is derived from an EMBL/GenBank/DDBJ whole genome shotgun (WGS) entry which is preliminary data.</text>
</comment>
<comment type="subcellular location">
    <subcellularLocation>
        <location evidence="1">Periplasm</location>
    </subcellularLocation>
</comment>
<dbReference type="GO" id="GO:0030288">
    <property type="term" value="C:outer membrane-bounded periplasmic space"/>
    <property type="evidence" value="ECO:0007669"/>
    <property type="project" value="TreeGrafter"/>
</dbReference>
<organism evidence="6 7">
    <name type="scientific">Rhizobium mongolense USDA 1844</name>
    <dbReference type="NCBI Taxonomy" id="1079460"/>
    <lineage>
        <taxon>Bacteria</taxon>
        <taxon>Pseudomonadati</taxon>
        <taxon>Pseudomonadota</taxon>
        <taxon>Alphaproteobacteria</taxon>
        <taxon>Hyphomicrobiales</taxon>
        <taxon>Rhizobiaceae</taxon>
        <taxon>Rhizobium/Agrobacterium group</taxon>
        <taxon>Rhizobium</taxon>
    </lineage>
</organism>
<keyword evidence="4" id="KW-0732">Signal</keyword>
<reference evidence="6 7" key="1">
    <citation type="submission" date="2019-06" db="EMBL/GenBank/DDBJ databases">
        <title>Pac Bio to generate improved reference genome sequences for organisms with transposon mutant libraries (support for FEBA project).</title>
        <authorList>
            <person name="Blow M."/>
        </authorList>
    </citation>
    <scope>NUCLEOTIDE SEQUENCE [LARGE SCALE GENOMIC DNA]</scope>
    <source>
        <strain evidence="6 7">USDA 1844</strain>
    </source>
</reference>
<proteinExistence type="inferred from homology"/>
<evidence type="ECO:0000256" key="2">
    <source>
        <dbReference type="ARBA" id="ARBA00008520"/>
    </source>
</evidence>
<dbReference type="Pfam" id="PF13416">
    <property type="entry name" value="SBP_bac_8"/>
    <property type="match status" value="1"/>
</dbReference>
<sequence length="368" mass="41016">MSIIINRRRFLQTGSLAIAAGTFATPSGRAFAQSPGELRVMVYGGDTGNAMIEAFTKPFEAETGIKVNAVTDQIDKSQIELMVTTNSVSVDLGALPYSEAIDLANKSVIEKIDYSIWKDSELSAIADFARDPHSVGTFVYAYVMIYSTEKYGSNVAEPKTWSDFWDVEKFPGARSLVAGQWGSEGPWEEALLADGVAPDALYPLDLDRVFSSLDKIKPHIRKWWGSGSEIQQMLHDKTVDLANCYDGRANLLIDQGTPIRINRKLSKYTWDSWVIPKGSPNASNAQRFIEFASRAERQAAFANLIAFGPTNLNAYNHMPKELGQKLASHPDNLRDSVRVNLKWYAEVGPDGTSNIERLIQRWNEWILQ</sequence>
<dbReference type="GO" id="GO:0015888">
    <property type="term" value="P:thiamine transport"/>
    <property type="evidence" value="ECO:0007669"/>
    <property type="project" value="TreeGrafter"/>
</dbReference>
<evidence type="ECO:0000256" key="1">
    <source>
        <dbReference type="ARBA" id="ARBA00004418"/>
    </source>
</evidence>
<keyword evidence="5" id="KW-0574">Periplasm</keyword>
<dbReference type="PANTHER" id="PTHR30006">
    <property type="entry name" value="THIAMINE-BINDING PERIPLASMIC PROTEIN-RELATED"/>
    <property type="match status" value="1"/>
</dbReference>
<dbReference type="EMBL" id="VISO01000001">
    <property type="protein sequence ID" value="TVZ74955.1"/>
    <property type="molecule type" value="Genomic_DNA"/>
</dbReference>
<dbReference type="GO" id="GO:0030975">
    <property type="term" value="F:thiamine binding"/>
    <property type="evidence" value="ECO:0007669"/>
    <property type="project" value="TreeGrafter"/>
</dbReference>
<dbReference type="PANTHER" id="PTHR30006:SF3">
    <property type="entry name" value="THIAMINE-BINDING PERIPLASMIC PROTEIN"/>
    <property type="match status" value="1"/>
</dbReference>
<gene>
    <name evidence="6" type="ORF">BCL32_0298</name>
</gene>
<evidence type="ECO:0000256" key="5">
    <source>
        <dbReference type="ARBA" id="ARBA00022764"/>
    </source>
</evidence>
<keyword evidence="3" id="KW-0813">Transport</keyword>
<dbReference type="SUPFAM" id="SSF53850">
    <property type="entry name" value="Periplasmic binding protein-like II"/>
    <property type="match status" value="1"/>
</dbReference>
<evidence type="ECO:0000313" key="7">
    <source>
        <dbReference type="Proteomes" id="UP000319824"/>
    </source>
</evidence>
<evidence type="ECO:0000256" key="4">
    <source>
        <dbReference type="ARBA" id="ARBA00022729"/>
    </source>
</evidence>
<dbReference type="InterPro" id="IPR006311">
    <property type="entry name" value="TAT_signal"/>
</dbReference>
<dbReference type="AlphaFoldDB" id="A0A559TK14"/>
<comment type="similarity">
    <text evidence="2">Belongs to the bacterial solute-binding protein 1 family.</text>
</comment>
<accession>A0A559TK14</accession>
<dbReference type="CDD" id="cd13589">
    <property type="entry name" value="PBP2_polyamine_RpCGA009"/>
    <property type="match status" value="1"/>
</dbReference>
<dbReference type="InterPro" id="IPR006059">
    <property type="entry name" value="SBP"/>
</dbReference>